<comment type="caution">
    <text evidence="6">The sequence shown here is derived from an EMBL/GenBank/DDBJ whole genome shotgun (WGS) entry which is preliminary data.</text>
</comment>
<keyword evidence="3" id="KW-0813">Transport</keyword>
<evidence type="ECO:0000256" key="2">
    <source>
        <dbReference type="ARBA" id="ARBA00005695"/>
    </source>
</evidence>
<dbReference type="PANTHER" id="PTHR30290:SF10">
    <property type="entry name" value="PERIPLASMIC OLIGOPEPTIDE-BINDING PROTEIN-RELATED"/>
    <property type="match status" value="1"/>
</dbReference>
<gene>
    <name evidence="6" type="ORF">FKZ61_01005</name>
</gene>
<dbReference type="GO" id="GO:1904680">
    <property type="term" value="F:peptide transmembrane transporter activity"/>
    <property type="evidence" value="ECO:0007669"/>
    <property type="project" value="TreeGrafter"/>
</dbReference>
<sequence length="566" mass="63668">MKKQPRIHPAVLDAASDLQKGKFTRREFLRFATLLGTSVPMAYALAACGPDAQPGAAGPAAPAATEAGQEAAAATGAIKRGGTLRKAMQLQRLDHPARLSWIEGANVVRQVCEYLTETGPDNITRPYLLERWEANDDVTEWTLYLRQGVTFNNGDELTADDVLFTFSQWLDPEVGSSMLGLLTYLDGMESVEKVDDYTIKLHLNSPNIGVPEHLFHYPAVILHRNFEGDIVRQPVGTGAFLLEEYAEGERAVLRRREDYWRNGEDGQPLPYLDEIIYVSIDKDAAVAALQSGQVDSMYQPRPSDWQALRDVPGLSVYDASTSQCYLVRMRVDLEPWNDNRVRTALKLCQDREKILQLSYYGEGDLSIDAHVAPVHPAYAPKPIPEYDPETARSLLEEYAAEKGIELPLRVTLATKNDEAEPEIAQALKELAAPAGFDISLDITEPSGYWDRWTEVDLGITAWTHRPLATMVLPLAYIADEEGNPVPWNETRWTDEEFTQLLRQAEATLDVEARREIMSQIEDIMQERGPIGNSYWKKVWNITRSEFKNVTAHPTSYDLLYEVWKDA</sequence>
<comment type="similarity">
    <text evidence="2">Belongs to the bacterial solute-binding protein 5 family.</text>
</comment>
<protein>
    <submittedName>
        <fullName evidence="6">ABC transporter substrate-binding protein</fullName>
    </submittedName>
</protein>
<dbReference type="Gene3D" id="3.40.190.10">
    <property type="entry name" value="Periplasmic binding protein-like II"/>
    <property type="match status" value="1"/>
</dbReference>
<evidence type="ECO:0000313" key="7">
    <source>
        <dbReference type="Proteomes" id="UP000317371"/>
    </source>
</evidence>
<dbReference type="SUPFAM" id="SSF53850">
    <property type="entry name" value="Periplasmic binding protein-like II"/>
    <property type="match status" value="1"/>
</dbReference>
<organism evidence="6 7">
    <name type="scientific">Litorilinea aerophila</name>
    <dbReference type="NCBI Taxonomy" id="1204385"/>
    <lineage>
        <taxon>Bacteria</taxon>
        <taxon>Bacillati</taxon>
        <taxon>Chloroflexota</taxon>
        <taxon>Caldilineae</taxon>
        <taxon>Caldilineales</taxon>
        <taxon>Caldilineaceae</taxon>
        <taxon>Litorilinea</taxon>
    </lineage>
</organism>
<name>A0A540VMM0_9CHLR</name>
<dbReference type="PANTHER" id="PTHR30290">
    <property type="entry name" value="PERIPLASMIC BINDING COMPONENT OF ABC TRANSPORTER"/>
    <property type="match status" value="1"/>
</dbReference>
<dbReference type="CDD" id="cd08503">
    <property type="entry name" value="PBP2_NikA_DppA_OppA_like_17"/>
    <property type="match status" value="1"/>
</dbReference>
<dbReference type="InParanoid" id="A0A540VMM0"/>
<evidence type="ECO:0000256" key="1">
    <source>
        <dbReference type="ARBA" id="ARBA00004196"/>
    </source>
</evidence>
<keyword evidence="7" id="KW-1185">Reference proteome</keyword>
<proteinExistence type="inferred from homology"/>
<dbReference type="GO" id="GO:0030313">
    <property type="term" value="C:cell envelope"/>
    <property type="evidence" value="ECO:0007669"/>
    <property type="project" value="UniProtKB-SubCell"/>
</dbReference>
<feature type="domain" description="Solute-binding protein family 5" evidence="5">
    <location>
        <begin position="125"/>
        <end position="465"/>
    </location>
</feature>
<dbReference type="Proteomes" id="UP000317371">
    <property type="component" value="Unassembled WGS sequence"/>
</dbReference>
<evidence type="ECO:0000259" key="5">
    <source>
        <dbReference type="Pfam" id="PF00496"/>
    </source>
</evidence>
<evidence type="ECO:0000256" key="4">
    <source>
        <dbReference type="ARBA" id="ARBA00022729"/>
    </source>
</evidence>
<dbReference type="RefSeq" id="WP_141608201.1">
    <property type="nucleotide sequence ID" value="NZ_VIGC02000001.1"/>
</dbReference>
<dbReference type="Gene3D" id="3.90.76.10">
    <property type="entry name" value="Dipeptide-binding Protein, Domain 1"/>
    <property type="match status" value="1"/>
</dbReference>
<accession>A0A540VMM0</accession>
<evidence type="ECO:0000256" key="3">
    <source>
        <dbReference type="ARBA" id="ARBA00022448"/>
    </source>
</evidence>
<dbReference type="PIRSF" id="PIRSF002741">
    <property type="entry name" value="MppA"/>
    <property type="match status" value="1"/>
</dbReference>
<dbReference type="InterPro" id="IPR000914">
    <property type="entry name" value="SBP_5_dom"/>
</dbReference>
<dbReference type="AlphaFoldDB" id="A0A540VMM0"/>
<dbReference type="EMBL" id="VIGC01000001">
    <property type="protein sequence ID" value="TQE97988.1"/>
    <property type="molecule type" value="Genomic_DNA"/>
</dbReference>
<dbReference type="GO" id="GO:0015833">
    <property type="term" value="P:peptide transport"/>
    <property type="evidence" value="ECO:0007669"/>
    <property type="project" value="TreeGrafter"/>
</dbReference>
<comment type="subcellular location">
    <subcellularLocation>
        <location evidence="1">Cell envelope</location>
    </subcellularLocation>
</comment>
<dbReference type="GO" id="GO:0042597">
    <property type="term" value="C:periplasmic space"/>
    <property type="evidence" value="ECO:0007669"/>
    <property type="project" value="UniProtKB-ARBA"/>
</dbReference>
<dbReference type="Gene3D" id="3.10.105.10">
    <property type="entry name" value="Dipeptide-binding Protein, Domain 3"/>
    <property type="match status" value="1"/>
</dbReference>
<keyword evidence="4" id="KW-0732">Signal</keyword>
<dbReference type="InterPro" id="IPR030678">
    <property type="entry name" value="Peptide/Ni-bd"/>
</dbReference>
<dbReference type="OrthoDB" id="9796817at2"/>
<dbReference type="GO" id="GO:0043190">
    <property type="term" value="C:ATP-binding cassette (ABC) transporter complex"/>
    <property type="evidence" value="ECO:0007669"/>
    <property type="project" value="InterPro"/>
</dbReference>
<reference evidence="6 7" key="1">
    <citation type="submission" date="2019-06" db="EMBL/GenBank/DDBJ databases">
        <title>Genome sequence of Litorilinea aerophila BAA-2444.</title>
        <authorList>
            <person name="Maclea K.S."/>
            <person name="Maurais E.G."/>
            <person name="Iannazzi L.C."/>
        </authorList>
    </citation>
    <scope>NUCLEOTIDE SEQUENCE [LARGE SCALE GENOMIC DNA]</scope>
    <source>
        <strain evidence="6 7">ATCC BAA-2444</strain>
    </source>
</reference>
<evidence type="ECO:0000313" key="6">
    <source>
        <dbReference type="EMBL" id="TQE97988.1"/>
    </source>
</evidence>
<dbReference type="InterPro" id="IPR039424">
    <property type="entry name" value="SBP_5"/>
</dbReference>
<dbReference type="InterPro" id="IPR006311">
    <property type="entry name" value="TAT_signal"/>
</dbReference>
<dbReference type="PROSITE" id="PS51318">
    <property type="entry name" value="TAT"/>
    <property type="match status" value="1"/>
</dbReference>
<dbReference type="Pfam" id="PF00496">
    <property type="entry name" value="SBP_bac_5"/>
    <property type="match status" value="1"/>
</dbReference>